<dbReference type="PANTHER" id="PTHR34605:SF3">
    <property type="entry name" value="P CELL-TYPE AGGLUTINATION PROTEIN MAP4-LIKE-RELATED"/>
    <property type="match status" value="1"/>
</dbReference>
<evidence type="ECO:0000313" key="3">
    <source>
        <dbReference type="EMBL" id="KIC73333.1"/>
    </source>
</evidence>
<proteinExistence type="predicted"/>
<keyword evidence="1" id="KW-0233">DNA recombination</keyword>
<dbReference type="RefSeq" id="WP_039356740.1">
    <property type="nucleotide sequence ID" value="NZ_JSAN01000030.1"/>
</dbReference>
<organism evidence="3 4">
    <name type="scientific">Candidatus Protochlamydia amoebophila</name>
    <dbReference type="NCBI Taxonomy" id="362787"/>
    <lineage>
        <taxon>Bacteria</taxon>
        <taxon>Pseudomonadati</taxon>
        <taxon>Chlamydiota</taxon>
        <taxon>Chlamydiia</taxon>
        <taxon>Parachlamydiales</taxon>
        <taxon>Parachlamydiaceae</taxon>
        <taxon>Candidatus Protochlamydia</taxon>
    </lineage>
</organism>
<dbReference type="GO" id="GO:0003677">
    <property type="term" value="F:DNA binding"/>
    <property type="evidence" value="ECO:0007669"/>
    <property type="project" value="InterPro"/>
</dbReference>
<dbReference type="Gene3D" id="1.10.443.10">
    <property type="entry name" value="Intergrase catalytic core"/>
    <property type="match status" value="1"/>
</dbReference>
<comment type="caution">
    <text evidence="3">The sequence shown here is derived from an EMBL/GenBank/DDBJ whole genome shotgun (WGS) entry which is preliminary data.</text>
</comment>
<dbReference type="Pfam" id="PF00589">
    <property type="entry name" value="Phage_integrase"/>
    <property type="match status" value="1"/>
</dbReference>
<dbReference type="PROSITE" id="PS51898">
    <property type="entry name" value="TYR_RECOMBINASE"/>
    <property type="match status" value="1"/>
</dbReference>
<dbReference type="EMBL" id="JSAN01000030">
    <property type="protein sequence ID" value="KIC73333.1"/>
    <property type="molecule type" value="Genomic_DNA"/>
</dbReference>
<dbReference type="PANTHER" id="PTHR34605">
    <property type="entry name" value="PHAGE_INTEGRASE DOMAIN-CONTAINING PROTEIN"/>
    <property type="match status" value="1"/>
</dbReference>
<feature type="domain" description="Tyr recombinase" evidence="2">
    <location>
        <begin position="58"/>
        <end position="258"/>
    </location>
</feature>
<dbReference type="InterPro" id="IPR052925">
    <property type="entry name" value="Phage_Integrase-like_Recomb"/>
</dbReference>
<accession>A0A0C1HF48</accession>
<name>A0A0C1HF48_9BACT</name>
<dbReference type="GO" id="GO:0015074">
    <property type="term" value="P:DNA integration"/>
    <property type="evidence" value="ECO:0007669"/>
    <property type="project" value="InterPro"/>
</dbReference>
<dbReference type="Proteomes" id="UP000031465">
    <property type="component" value="Unassembled WGS sequence"/>
</dbReference>
<dbReference type="GO" id="GO:0006310">
    <property type="term" value="P:DNA recombination"/>
    <property type="evidence" value="ECO:0007669"/>
    <property type="project" value="UniProtKB-KW"/>
</dbReference>
<evidence type="ECO:0000313" key="4">
    <source>
        <dbReference type="Proteomes" id="UP000031465"/>
    </source>
</evidence>
<dbReference type="PATRIC" id="fig|362787.3.peg.437"/>
<dbReference type="AlphaFoldDB" id="A0A0C1HF48"/>
<dbReference type="InterPro" id="IPR013762">
    <property type="entry name" value="Integrase-like_cat_sf"/>
</dbReference>
<evidence type="ECO:0000256" key="1">
    <source>
        <dbReference type="ARBA" id="ARBA00023172"/>
    </source>
</evidence>
<protein>
    <submittedName>
        <fullName evidence="3">Integrase/recombinase xerD</fullName>
    </submittedName>
</protein>
<dbReference type="InterPro" id="IPR002104">
    <property type="entry name" value="Integrase_catalytic"/>
</dbReference>
<dbReference type="InterPro" id="IPR011010">
    <property type="entry name" value="DNA_brk_join_enz"/>
</dbReference>
<evidence type="ECO:0000259" key="2">
    <source>
        <dbReference type="PROSITE" id="PS51898"/>
    </source>
</evidence>
<dbReference type="SUPFAM" id="SSF56349">
    <property type="entry name" value="DNA breaking-rejoining enzymes"/>
    <property type="match status" value="1"/>
</dbReference>
<gene>
    <name evidence="3" type="primary">xerD</name>
    <name evidence="3" type="ORF">DB44_BG00220</name>
</gene>
<reference evidence="3 4" key="1">
    <citation type="journal article" date="2014" name="Mol. Biol. Evol.">
        <title>Massive expansion of Ubiquitination-related gene families within the Chlamydiae.</title>
        <authorList>
            <person name="Domman D."/>
            <person name="Collingro A."/>
            <person name="Lagkouvardos I."/>
            <person name="Gehre L."/>
            <person name="Weinmaier T."/>
            <person name="Rattei T."/>
            <person name="Subtil A."/>
            <person name="Horn M."/>
        </authorList>
    </citation>
    <scope>NUCLEOTIDE SEQUENCE [LARGE SCALE GENOMIC DNA]</scope>
    <source>
        <strain evidence="3 4">EI2</strain>
    </source>
</reference>
<dbReference type="CDD" id="cd00799">
    <property type="entry name" value="INT_Cre_C"/>
    <property type="match status" value="1"/>
</dbReference>
<sequence length="262" mass="29418">MGQSEREITKNSQISSLSPRLTSINQAHKLTKQPFDKTCPEIQEVWKGIKNKLGSAQIRKDPILLDDLRKMIESINNNNSKANSFSGMRDKALLLLGFVGVFRRSELVSLTIDDTKFVREGLQITLRKSKTDQEGKGRVIAIPYGSNILTCPVRTLNDWLNCSKISEGPLFRPINRHGQIMDKALISKSVALIIKRNKHLENQKHSFSGHSLRAGFATTAAIFGVPEHLIMKQTGHKSSDTIRRYIRLGNMWTENAATKIGL</sequence>